<dbReference type="Gene3D" id="1.10.10.2840">
    <property type="entry name" value="PucR C-terminal helix-turn-helix domain"/>
    <property type="match status" value="1"/>
</dbReference>
<dbReference type="EMBL" id="JAIQUM010000002">
    <property type="protein sequence ID" value="MBZ5748927.1"/>
    <property type="molecule type" value="Genomic_DNA"/>
</dbReference>
<proteinExistence type="predicted"/>
<dbReference type="InterPro" id="IPR025736">
    <property type="entry name" value="PucR_C-HTH_dom"/>
</dbReference>
<dbReference type="InterPro" id="IPR042070">
    <property type="entry name" value="PucR_C-HTH_sf"/>
</dbReference>
<dbReference type="InterPro" id="IPR009057">
    <property type="entry name" value="Homeodomain-like_sf"/>
</dbReference>
<name>A0ABS7UKS6_9BACI</name>
<reference evidence="2" key="1">
    <citation type="submission" date="2024-05" db="EMBL/GenBank/DDBJ databases">
        <title>Metabacillus sp. nov., isolated from the rhizosphere soil of tomato plants.</title>
        <authorList>
            <person name="Ma R."/>
        </authorList>
    </citation>
    <scope>NUCLEOTIDE SEQUENCE</scope>
    <source>
        <strain evidence="2">DBTR6</strain>
    </source>
</reference>
<dbReference type="PANTHER" id="PTHR33744:SF15">
    <property type="entry name" value="CARBOHYDRATE DIACID REGULATOR"/>
    <property type="match status" value="1"/>
</dbReference>
<dbReference type="Proteomes" id="UP001165287">
    <property type="component" value="Unassembled WGS sequence"/>
</dbReference>
<evidence type="ECO:0000259" key="1">
    <source>
        <dbReference type="Pfam" id="PF13556"/>
    </source>
</evidence>
<protein>
    <submittedName>
        <fullName evidence="2">Helix-turn-helix domain-containing protein</fullName>
    </submittedName>
</protein>
<dbReference type="InterPro" id="IPR051448">
    <property type="entry name" value="CdaR-like_regulators"/>
</dbReference>
<dbReference type="Pfam" id="PF13556">
    <property type="entry name" value="HTH_30"/>
    <property type="match status" value="1"/>
</dbReference>
<feature type="domain" description="PucR C-terminal helix-turn-helix" evidence="1">
    <location>
        <begin position="237"/>
        <end position="292"/>
    </location>
</feature>
<dbReference type="SUPFAM" id="SSF46689">
    <property type="entry name" value="Homeodomain-like"/>
    <property type="match status" value="1"/>
</dbReference>
<evidence type="ECO:0000313" key="3">
    <source>
        <dbReference type="Proteomes" id="UP001165287"/>
    </source>
</evidence>
<accession>A0ABS7UKS6</accession>
<keyword evidence="3" id="KW-1185">Reference proteome</keyword>
<dbReference type="PANTHER" id="PTHR33744">
    <property type="entry name" value="CARBOHYDRATE DIACID REGULATOR"/>
    <property type="match status" value="1"/>
</dbReference>
<sequence>MIKNLMLHFKEAMTTTYHPNDSTFDWFQTELGQTFGIQKTSLADKERELLSVLFQPVETLNQDSLTLIQRKWIDYLYSENNDGQSPLPAEHSTVRFYYFYLKQIMDDKQSFEEAIRGIIHSDLIIWLDFSHGIIIEDKPTTTSEVESFKALSASLTTDFYIESTFYIGQIQKNDADLNRKFSLEHSCFQAMDRSANQEKALNFYEALPLLIIKAPSSFKKDILSNHLVETLEDRETLHTIETFLQSNLNASSTAKRLFIHRNSLHYRLERLLEKTGVDIRTFSNATFMFLAIMLVRHEN</sequence>
<evidence type="ECO:0000313" key="2">
    <source>
        <dbReference type="EMBL" id="MBZ5748927.1"/>
    </source>
</evidence>
<dbReference type="RefSeq" id="WP_224136218.1">
    <property type="nucleotide sequence ID" value="NZ_JAIQUM010000002.1"/>
</dbReference>
<organism evidence="2 3">
    <name type="scientific">Metabacillus rhizolycopersici</name>
    <dbReference type="NCBI Taxonomy" id="2875709"/>
    <lineage>
        <taxon>Bacteria</taxon>
        <taxon>Bacillati</taxon>
        <taxon>Bacillota</taxon>
        <taxon>Bacilli</taxon>
        <taxon>Bacillales</taxon>
        <taxon>Bacillaceae</taxon>
        <taxon>Metabacillus</taxon>
    </lineage>
</organism>
<gene>
    <name evidence="2" type="ORF">K9V48_01330</name>
</gene>
<comment type="caution">
    <text evidence="2">The sequence shown here is derived from an EMBL/GenBank/DDBJ whole genome shotgun (WGS) entry which is preliminary data.</text>
</comment>